<dbReference type="EMBL" id="CAKOAT010251820">
    <property type="protein sequence ID" value="CAH8358662.1"/>
    <property type="molecule type" value="Genomic_DNA"/>
</dbReference>
<feature type="domain" description="F-box" evidence="1">
    <location>
        <begin position="12"/>
        <end position="53"/>
    </location>
</feature>
<dbReference type="Proteomes" id="UP001642260">
    <property type="component" value="Unassembled WGS sequence"/>
</dbReference>
<reference evidence="2 3" key="1">
    <citation type="submission" date="2022-03" db="EMBL/GenBank/DDBJ databases">
        <authorList>
            <person name="Macdonald S."/>
            <person name="Ahmed S."/>
            <person name="Newling K."/>
        </authorList>
    </citation>
    <scope>NUCLEOTIDE SEQUENCE [LARGE SCALE GENOMIC DNA]</scope>
</reference>
<dbReference type="InterPro" id="IPR001810">
    <property type="entry name" value="F-box_dom"/>
</dbReference>
<gene>
    <name evidence="2" type="ORF">ERUC_LOCUS24418</name>
</gene>
<comment type="caution">
    <text evidence="2">The sequence shown here is derived from an EMBL/GenBank/DDBJ whole genome shotgun (WGS) entry which is preliminary data.</text>
</comment>
<dbReference type="Gene3D" id="1.20.1280.50">
    <property type="match status" value="1"/>
</dbReference>
<keyword evidence="3" id="KW-1185">Reference proteome</keyword>
<dbReference type="PANTHER" id="PTHR44259:SF27">
    <property type="entry name" value="F-BOX DOMAIN-CONTAINING PROTEIN"/>
    <property type="match status" value="1"/>
</dbReference>
<dbReference type="Pfam" id="PF03478">
    <property type="entry name" value="Beta-prop_KIB1-4"/>
    <property type="match status" value="1"/>
</dbReference>
<dbReference type="SMART" id="SM00256">
    <property type="entry name" value="FBOX"/>
    <property type="match status" value="1"/>
</dbReference>
<dbReference type="InterPro" id="IPR050942">
    <property type="entry name" value="F-box_BR-signaling"/>
</dbReference>
<dbReference type="InterPro" id="IPR036047">
    <property type="entry name" value="F-box-like_dom_sf"/>
</dbReference>
<evidence type="ECO:0000313" key="3">
    <source>
        <dbReference type="Proteomes" id="UP001642260"/>
    </source>
</evidence>
<proteinExistence type="predicted"/>
<accession>A0ABC8KHT7</accession>
<dbReference type="AlphaFoldDB" id="A0ABC8KHT7"/>
<evidence type="ECO:0000259" key="1">
    <source>
        <dbReference type="SMART" id="SM00256"/>
    </source>
</evidence>
<protein>
    <recommendedName>
        <fullName evidence="1">F-box domain-containing protein</fullName>
    </recommendedName>
</protein>
<name>A0ABC8KHT7_ERUVS</name>
<dbReference type="InterPro" id="IPR005174">
    <property type="entry name" value="KIB1-4_b-propeller"/>
</dbReference>
<dbReference type="SUPFAM" id="SSF81383">
    <property type="entry name" value="F-box domain"/>
    <property type="match status" value="1"/>
</dbReference>
<sequence>MSGVGYDDWSKLSSDLLRSILESLTTKDFHRARSVCSSWYSVSKTCTRPLYPWRVLLRKSSTLIFDPKQDETFEIEHPGIDFSESGVIASYSNWLLIIDSRIDLLYLLNVFTCERINLPSMGLSLLLAEATFQAISACLWMNERTGEYAVALSYMKHDLLFSYKKEDDTWRKHEGTRCRSMFYEKNKLYVLTCDDYVKILDLSGDHLVNHENVEGNPYRNHRFHFVSGEEHVWTKKIAVTNSGEVLIVLMSSKGLQGRKRLFYMFKMNFESGKWERVYSVGGEMLMLGHGVTVRSPIKEINSTDEGIKSDSICFIDDLWPSADYFNPRRQINSGIFDPKRQIILITWPKTSDASVLKSIWFVPGYA</sequence>
<organism evidence="2 3">
    <name type="scientific">Eruca vesicaria subsp. sativa</name>
    <name type="common">Garden rocket</name>
    <name type="synonym">Eruca sativa</name>
    <dbReference type="NCBI Taxonomy" id="29727"/>
    <lineage>
        <taxon>Eukaryota</taxon>
        <taxon>Viridiplantae</taxon>
        <taxon>Streptophyta</taxon>
        <taxon>Embryophyta</taxon>
        <taxon>Tracheophyta</taxon>
        <taxon>Spermatophyta</taxon>
        <taxon>Magnoliopsida</taxon>
        <taxon>eudicotyledons</taxon>
        <taxon>Gunneridae</taxon>
        <taxon>Pentapetalae</taxon>
        <taxon>rosids</taxon>
        <taxon>malvids</taxon>
        <taxon>Brassicales</taxon>
        <taxon>Brassicaceae</taxon>
        <taxon>Brassiceae</taxon>
        <taxon>Eruca</taxon>
    </lineage>
</organism>
<evidence type="ECO:0000313" key="2">
    <source>
        <dbReference type="EMBL" id="CAH8358662.1"/>
    </source>
</evidence>
<dbReference type="Pfam" id="PF00646">
    <property type="entry name" value="F-box"/>
    <property type="match status" value="1"/>
</dbReference>
<dbReference type="PANTHER" id="PTHR44259">
    <property type="entry name" value="OS07G0183000 PROTEIN-RELATED"/>
    <property type="match status" value="1"/>
</dbReference>